<comment type="caution">
    <text evidence="1">The sequence shown here is derived from an EMBL/GenBank/DDBJ whole genome shotgun (WGS) entry which is preliminary data.</text>
</comment>
<sequence length="298" mass="32698">MRPVNMDWRQLSTTLNKNFHTGVQATKERLGRVGQDELTELPQEYKDLETRVDALRQAHLTLLKITKVYESESYDYPSDIQESLSVLSTSLGHGITSFAATNLKGTKLPAAAPPLPPAPEHKTLPHALVRSAKSAAAQLRVSNRPADGLASALGVYAHGMETVAAARVDQDQAIRLNHLHPWQQTLTTAINVAMKARQAVRSSRLELDGAKQTLKSASPAKQEHARLEVENAEDDLVQKTEVAIALMQKVLKNPEPIKHLNELAKAQLIYHAIAAETLSNTQAELEQLSSIAVEEANR</sequence>
<dbReference type="Gene3D" id="1.20.1270.60">
    <property type="entry name" value="Arfaptin homology (AH) domain/BAR domain"/>
    <property type="match status" value="1"/>
</dbReference>
<evidence type="ECO:0000313" key="1">
    <source>
        <dbReference type="EMBL" id="KAJ7230490.1"/>
    </source>
</evidence>
<organism evidence="1 2">
    <name type="scientific">Mycena pura</name>
    <dbReference type="NCBI Taxonomy" id="153505"/>
    <lineage>
        <taxon>Eukaryota</taxon>
        <taxon>Fungi</taxon>
        <taxon>Dikarya</taxon>
        <taxon>Basidiomycota</taxon>
        <taxon>Agaricomycotina</taxon>
        <taxon>Agaricomycetes</taxon>
        <taxon>Agaricomycetidae</taxon>
        <taxon>Agaricales</taxon>
        <taxon>Marasmiineae</taxon>
        <taxon>Mycenaceae</taxon>
        <taxon>Mycena</taxon>
    </lineage>
</organism>
<protein>
    <submittedName>
        <fullName evidence="1">BAR domain-containing family protein</fullName>
    </submittedName>
</protein>
<keyword evidence="2" id="KW-1185">Reference proteome</keyword>
<dbReference type="AlphaFoldDB" id="A0AAD6YVP8"/>
<dbReference type="Pfam" id="PF10455">
    <property type="entry name" value="BAR_2"/>
    <property type="match status" value="1"/>
</dbReference>
<dbReference type="SUPFAM" id="SSF103657">
    <property type="entry name" value="BAR/IMD domain-like"/>
    <property type="match status" value="1"/>
</dbReference>
<gene>
    <name evidence="1" type="ORF">GGX14DRAFT_410934</name>
</gene>
<dbReference type="InterPro" id="IPR018859">
    <property type="entry name" value="BAR_dom-cont"/>
</dbReference>
<dbReference type="Proteomes" id="UP001219525">
    <property type="component" value="Unassembled WGS sequence"/>
</dbReference>
<proteinExistence type="predicted"/>
<accession>A0AAD6YVP8</accession>
<dbReference type="EMBL" id="JARJCW010000001">
    <property type="protein sequence ID" value="KAJ7230490.1"/>
    <property type="molecule type" value="Genomic_DNA"/>
</dbReference>
<name>A0AAD6YVP8_9AGAR</name>
<reference evidence="1" key="1">
    <citation type="submission" date="2023-03" db="EMBL/GenBank/DDBJ databases">
        <title>Massive genome expansion in bonnet fungi (Mycena s.s.) driven by repeated elements and novel gene families across ecological guilds.</title>
        <authorList>
            <consortium name="Lawrence Berkeley National Laboratory"/>
            <person name="Harder C.B."/>
            <person name="Miyauchi S."/>
            <person name="Viragh M."/>
            <person name="Kuo A."/>
            <person name="Thoen E."/>
            <person name="Andreopoulos B."/>
            <person name="Lu D."/>
            <person name="Skrede I."/>
            <person name="Drula E."/>
            <person name="Henrissat B."/>
            <person name="Morin E."/>
            <person name="Kohler A."/>
            <person name="Barry K."/>
            <person name="LaButti K."/>
            <person name="Morin E."/>
            <person name="Salamov A."/>
            <person name="Lipzen A."/>
            <person name="Mereny Z."/>
            <person name="Hegedus B."/>
            <person name="Baldrian P."/>
            <person name="Stursova M."/>
            <person name="Weitz H."/>
            <person name="Taylor A."/>
            <person name="Grigoriev I.V."/>
            <person name="Nagy L.G."/>
            <person name="Martin F."/>
            <person name="Kauserud H."/>
        </authorList>
    </citation>
    <scope>NUCLEOTIDE SEQUENCE</scope>
    <source>
        <strain evidence="1">9144</strain>
    </source>
</reference>
<evidence type="ECO:0000313" key="2">
    <source>
        <dbReference type="Proteomes" id="UP001219525"/>
    </source>
</evidence>
<dbReference type="InterPro" id="IPR027267">
    <property type="entry name" value="AH/BAR_dom_sf"/>
</dbReference>